<dbReference type="EMBL" id="JAKIJS010000001">
    <property type="protein sequence ID" value="MCF6137994.1"/>
    <property type="molecule type" value="Genomic_DNA"/>
</dbReference>
<dbReference type="SUPFAM" id="SSF53335">
    <property type="entry name" value="S-adenosyl-L-methionine-dependent methyltransferases"/>
    <property type="match status" value="1"/>
</dbReference>
<dbReference type="RefSeq" id="WP_236337847.1">
    <property type="nucleotide sequence ID" value="NZ_JAKIJS010000001.1"/>
</dbReference>
<dbReference type="CDD" id="cd02440">
    <property type="entry name" value="AdoMet_MTases"/>
    <property type="match status" value="1"/>
</dbReference>
<dbReference type="PANTHER" id="PTHR43861">
    <property type="entry name" value="TRANS-ACONITATE 2-METHYLTRANSFERASE-RELATED"/>
    <property type="match status" value="1"/>
</dbReference>
<protein>
    <submittedName>
        <fullName evidence="4">Class I SAM-dependent methyltransferase</fullName>
    </submittedName>
</protein>
<feature type="domain" description="Methyltransferase" evidence="3">
    <location>
        <begin position="41"/>
        <end position="136"/>
    </location>
</feature>
<dbReference type="GO" id="GO:0008168">
    <property type="term" value="F:methyltransferase activity"/>
    <property type="evidence" value="ECO:0007669"/>
    <property type="project" value="UniProtKB-KW"/>
</dbReference>
<dbReference type="Proteomes" id="UP001649381">
    <property type="component" value="Unassembled WGS sequence"/>
</dbReference>
<accession>A0ABS9GZ79</accession>
<proteinExistence type="predicted"/>
<dbReference type="InterPro" id="IPR041698">
    <property type="entry name" value="Methyltransf_25"/>
</dbReference>
<reference evidence="4 5" key="1">
    <citation type="submission" date="2022-01" db="EMBL/GenBank/DDBJ databases">
        <title>Alkalihalobacillus sp. EGI L200015, a novel bacterium isolated from a salt lake sediment.</title>
        <authorList>
            <person name="Gao L."/>
            <person name="Fang B.-Z."/>
            <person name="Li W.-J."/>
        </authorList>
    </citation>
    <scope>NUCLEOTIDE SEQUENCE [LARGE SCALE GENOMIC DNA]</scope>
    <source>
        <strain evidence="4 5">KCTC 12718</strain>
    </source>
</reference>
<dbReference type="Gene3D" id="3.40.50.150">
    <property type="entry name" value="Vaccinia Virus protein VP39"/>
    <property type="match status" value="1"/>
</dbReference>
<evidence type="ECO:0000313" key="4">
    <source>
        <dbReference type="EMBL" id="MCF6137994.1"/>
    </source>
</evidence>
<comment type="caution">
    <text evidence="4">The sequence shown here is derived from an EMBL/GenBank/DDBJ whole genome shotgun (WGS) entry which is preliminary data.</text>
</comment>
<dbReference type="PANTHER" id="PTHR43861:SF1">
    <property type="entry name" value="TRANS-ACONITATE 2-METHYLTRANSFERASE"/>
    <property type="match status" value="1"/>
</dbReference>
<keyword evidence="5" id="KW-1185">Reference proteome</keyword>
<keyword evidence="2" id="KW-0808">Transferase</keyword>
<evidence type="ECO:0000313" key="5">
    <source>
        <dbReference type="Proteomes" id="UP001649381"/>
    </source>
</evidence>
<organism evidence="4 5">
    <name type="scientific">Pseudalkalibacillus berkeleyi</name>
    <dbReference type="NCBI Taxonomy" id="1069813"/>
    <lineage>
        <taxon>Bacteria</taxon>
        <taxon>Bacillati</taxon>
        <taxon>Bacillota</taxon>
        <taxon>Bacilli</taxon>
        <taxon>Bacillales</taxon>
        <taxon>Fictibacillaceae</taxon>
        <taxon>Pseudalkalibacillus</taxon>
    </lineage>
</organism>
<gene>
    <name evidence="4" type="ORF">L2716_09690</name>
</gene>
<sequence length="249" mass="28801">MTYQQFARLYDQLMEDAPYDMWVSFFRNAIDQYGIKDSTSVLDIGCGTGEISTRLAHEGFAVQGIDLSDEMLSIAREKADIQGLQIPFFQQDMRELEGFSEVDAALIFCDSLNYLRTEEDVRSTFERVSATLKDGGLLLFDVHTLYKMEEIFKDESFTMNGEEISYIWECHPGIEEGSVEHDLTFFVHIGDSVYKRYDETHYQVTYSREKYKELLNIAGFELLEVTSDFSSRKPSDTSERLFFIARKNA</sequence>
<name>A0ABS9GZ79_9BACL</name>
<evidence type="ECO:0000259" key="3">
    <source>
        <dbReference type="Pfam" id="PF13649"/>
    </source>
</evidence>
<dbReference type="GO" id="GO:0032259">
    <property type="term" value="P:methylation"/>
    <property type="evidence" value="ECO:0007669"/>
    <property type="project" value="UniProtKB-KW"/>
</dbReference>
<evidence type="ECO:0000256" key="1">
    <source>
        <dbReference type="ARBA" id="ARBA00022603"/>
    </source>
</evidence>
<evidence type="ECO:0000256" key="2">
    <source>
        <dbReference type="ARBA" id="ARBA00022679"/>
    </source>
</evidence>
<dbReference type="InterPro" id="IPR029063">
    <property type="entry name" value="SAM-dependent_MTases_sf"/>
</dbReference>
<dbReference type="Pfam" id="PF13649">
    <property type="entry name" value="Methyltransf_25"/>
    <property type="match status" value="1"/>
</dbReference>
<dbReference type="Gene3D" id="2.20.25.110">
    <property type="entry name" value="S-adenosyl-L-methionine-dependent methyltransferases"/>
    <property type="match status" value="1"/>
</dbReference>
<keyword evidence="1 4" id="KW-0489">Methyltransferase</keyword>